<evidence type="ECO:0000313" key="2">
    <source>
        <dbReference type="Proteomes" id="UP001525968"/>
    </source>
</evidence>
<dbReference type="EMBL" id="JAODYH010000008">
    <property type="protein sequence ID" value="MCT9812442.1"/>
    <property type="molecule type" value="Genomic_DNA"/>
</dbReference>
<sequence>MYADPTHIRKKRVNLSLNDSEARLAEAMAEFNGMQTSVFLRELILEGLTRVHGANSGVNAPELRAAHQ</sequence>
<dbReference type="Proteomes" id="UP001525968">
    <property type="component" value="Unassembled WGS sequence"/>
</dbReference>
<gene>
    <name evidence="1" type="ORF">N0K08_17500</name>
</gene>
<keyword evidence="2" id="KW-1185">Reference proteome</keyword>
<dbReference type="RefSeq" id="WP_261501689.1">
    <property type="nucleotide sequence ID" value="NZ_JAODYH010000008.1"/>
</dbReference>
<reference evidence="1 2" key="1">
    <citation type="submission" date="2022-09" db="EMBL/GenBank/DDBJ databases">
        <title>Draft genome of isolate Be4.</title>
        <authorList>
            <person name="Sanchez-Castro I."/>
            <person name="Martinez-Rodriguez P."/>
            <person name="Descostes M."/>
            <person name="Merroun M."/>
        </authorList>
    </citation>
    <scope>NUCLEOTIDE SEQUENCE [LARGE SCALE GENOMIC DNA]</scope>
    <source>
        <strain evidence="1 2">Be4</strain>
    </source>
</reference>
<organism evidence="1 2">
    <name type="scientific">Acidovorax bellezanensis</name>
    <dbReference type="NCBI Taxonomy" id="2976702"/>
    <lineage>
        <taxon>Bacteria</taxon>
        <taxon>Pseudomonadati</taxon>
        <taxon>Pseudomonadota</taxon>
        <taxon>Betaproteobacteria</taxon>
        <taxon>Burkholderiales</taxon>
        <taxon>Comamonadaceae</taxon>
        <taxon>Acidovorax</taxon>
    </lineage>
</organism>
<protein>
    <recommendedName>
        <fullName evidence="3">DUF1778 domain-containing protein</fullName>
    </recommendedName>
</protein>
<accession>A0ABT2PPP4</accession>
<proteinExistence type="predicted"/>
<evidence type="ECO:0000313" key="1">
    <source>
        <dbReference type="EMBL" id="MCT9812442.1"/>
    </source>
</evidence>
<name>A0ABT2PPP4_9BURK</name>
<comment type="caution">
    <text evidence="1">The sequence shown here is derived from an EMBL/GenBank/DDBJ whole genome shotgun (WGS) entry which is preliminary data.</text>
</comment>
<evidence type="ECO:0008006" key="3">
    <source>
        <dbReference type="Google" id="ProtNLM"/>
    </source>
</evidence>